<keyword evidence="3" id="KW-1185">Reference proteome</keyword>
<evidence type="ECO:0000313" key="2">
    <source>
        <dbReference type="EMBL" id="MPC52132.1"/>
    </source>
</evidence>
<feature type="compositionally biased region" description="Low complexity" evidence="1">
    <location>
        <begin position="283"/>
        <end position="293"/>
    </location>
</feature>
<evidence type="ECO:0000313" key="3">
    <source>
        <dbReference type="Proteomes" id="UP000324222"/>
    </source>
</evidence>
<feature type="region of interest" description="Disordered" evidence="1">
    <location>
        <begin position="260"/>
        <end position="293"/>
    </location>
</feature>
<gene>
    <name evidence="2" type="ORF">E2C01_045993</name>
</gene>
<protein>
    <submittedName>
        <fullName evidence="2">Uncharacterized protein</fullName>
    </submittedName>
</protein>
<reference evidence="2 3" key="1">
    <citation type="submission" date="2019-05" db="EMBL/GenBank/DDBJ databases">
        <title>Another draft genome of Portunus trituberculatus and its Hox gene families provides insights of decapod evolution.</title>
        <authorList>
            <person name="Jeong J.-H."/>
            <person name="Song I."/>
            <person name="Kim S."/>
            <person name="Choi T."/>
            <person name="Kim D."/>
            <person name="Ryu S."/>
            <person name="Kim W."/>
        </authorList>
    </citation>
    <scope>NUCLEOTIDE SEQUENCE [LARGE SCALE GENOMIC DNA]</scope>
    <source>
        <tissue evidence="2">Muscle</tissue>
    </source>
</reference>
<proteinExistence type="predicted"/>
<feature type="compositionally biased region" description="Basic and acidic residues" evidence="1">
    <location>
        <begin position="269"/>
        <end position="282"/>
    </location>
</feature>
<dbReference type="AlphaFoldDB" id="A0A5B7FZR3"/>
<dbReference type="EMBL" id="VSRR010010644">
    <property type="protein sequence ID" value="MPC52132.1"/>
    <property type="molecule type" value="Genomic_DNA"/>
</dbReference>
<sequence>MDKGDLLRWKIPSRKTKGASRLSLLVIEVMVRRSKVRALVDTGRLTTVLTSHLVPGCDGEEVMTRILKTVLGKRKTVEAGMSSYIDGILVAETVVTTAKVVEHLTKFGLVMKPTEPLEGGAALGIKLQRDKSGELIFQRRNEIWEVEEELSRRELFSACGRLPLFARTSAFRSHLRSPLALPFSVSPVLSARTCILCSTCTFCSYSLLKLKLALSSQGNAVAASRSWAVSPISEEGAVSMSISWAASFTQDKLDLFIQTKEQSQQMKEQSQEMKEQSQEMKEQSQQLSQEVKG</sequence>
<dbReference type="Proteomes" id="UP000324222">
    <property type="component" value="Unassembled WGS sequence"/>
</dbReference>
<name>A0A5B7FZR3_PORTR</name>
<evidence type="ECO:0000256" key="1">
    <source>
        <dbReference type="SAM" id="MobiDB-lite"/>
    </source>
</evidence>
<comment type="caution">
    <text evidence="2">The sequence shown here is derived from an EMBL/GenBank/DDBJ whole genome shotgun (WGS) entry which is preliminary data.</text>
</comment>
<accession>A0A5B7FZR3</accession>
<organism evidence="2 3">
    <name type="scientific">Portunus trituberculatus</name>
    <name type="common">Swimming crab</name>
    <name type="synonym">Neptunus trituberculatus</name>
    <dbReference type="NCBI Taxonomy" id="210409"/>
    <lineage>
        <taxon>Eukaryota</taxon>
        <taxon>Metazoa</taxon>
        <taxon>Ecdysozoa</taxon>
        <taxon>Arthropoda</taxon>
        <taxon>Crustacea</taxon>
        <taxon>Multicrustacea</taxon>
        <taxon>Malacostraca</taxon>
        <taxon>Eumalacostraca</taxon>
        <taxon>Eucarida</taxon>
        <taxon>Decapoda</taxon>
        <taxon>Pleocyemata</taxon>
        <taxon>Brachyura</taxon>
        <taxon>Eubrachyura</taxon>
        <taxon>Portunoidea</taxon>
        <taxon>Portunidae</taxon>
        <taxon>Portuninae</taxon>
        <taxon>Portunus</taxon>
    </lineage>
</organism>